<accession>A0A0E9RGL0</accession>
<reference evidence="1" key="2">
    <citation type="journal article" date="2015" name="Fish Shellfish Immunol.">
        <title>Early steps in the European eel (Anguilla anguilla)-Vibrio vulnificus interaction in the gills: Role of the RtxA13 toxin.</title>
        <authorList>
            <person name="Callol A."/>
            <person name="Pajuelo D."/>
            <person name="Ebbesson L."/>
            <person name="Teles M."/>
            <person name="MacKenzie S."/>
            <person name="Amaro C."/>
        </authorList>
    </citation>
    <scope>NUCLEOTIDE SEQUENCE</scope>
</reference>
<name>A0A0E9RGL0_ANGAN</name>
<organism evidence="1">
    <name type="scientific">Anguilla anguilla</name>
    <name type="common">European freshwater eel</name>
    <name type="synonym">Muraena anguilla</name>
    <dbReference type="NCBI Taxonomy" id="7936"/>
    <lineage>
        <taxon>Eukaryota</taxon>
        <taxon>Metazoa</taxon>
        <taxon>Chordata</taxon>
        <taxon>Craniata</taxon>
        <taxon>Vertebrata</taxon>
        <taxon>Euteleostomi</taxon>
        <taxon>Actinopterygii</taxon>
        <taxon>Neopterygii</taxon>
        <taxon>Teleostei</taxon>
        <taxon>Anguilliformes</taxon>
        <taxon>Anguillidae</taxon>
        <taxon>Anguilla</taxon>
    </lineage>
</organism>
<protein>
    <submittedName>
        <fullName evidence="1">Uncharacterized protein</fullName>
    </submittedName>
</protein>
<sequence>MPYAFGMIEQFSRWGHGSSKLPVLQKLRGLKSGSLRPVVVGCGLGSLIPTATTSGSE</sequence>
<evidence type="ECO:0000313" key="1">
    <source>
        <dbReference type="EMBL" id="JAH27493.1"/>
    </source>
</evidence>
<dbReference type="AlphaFoldDB" id="A0A0E9RGL0"/>
<dbReference type="EMBL" id="GBXM01081084">
    <property type="protein sequence ID" value="JAH27493.1"/>
    <property type="molecule type" value="Transcribed_RNA"/>
</dbReference>
<proteinExistence type="predicted"/>
<reference evidence="1" key="1">
    <citation type="submission" date="2014-11" db="EMBL/GenBank/DDBJ databases">
        <authorList>
            <person name="Amaro Gonzalez C."/>
        </authorList>
    </citation>
    <scope>NUCLEOTIDE SEQUENCE</scope>
</reference>